<comment type="similarity">
    <text evidence="2">Belongs to the fatty acid desaturase type 1 family. AlkB subfamily.</text>
</comment>
<keyword evidence="5 12" id="KW-0812">Transmembrane</keyword>
<organism evidence="14 15">
    <name type="scientific">Microscilla marina ATCC 23134</name>
    <dbReference type="NCBI Taxonomy" id="313606"/>
    <lineage>
        <taxon>Bacteria</taxon>
        <taxon>Pseudomonadati</taxon>
        <taxon>Bacteroidota</taxon>
        <taxon>Cytophagia</taxon>
        <taxon>Cytophagales</taxon>
        <taxon>Microscillaceae</taxon>
        <taxon>Microscilla</taxon>
    </lineage>
</organism>
<keyword evidence="15" id="KW-1185">Reference proteome</keyword>
<feature type="transmembrane region" description="Helical" evidence="12">
    <location>
        <begin position="7"/>
        <end position="24"/>
    </location>
</feature>
<dbReference type="InterPro" id="IPR005804">
    <property type="entry name" value="FA_desaturase_dom"/>
</dbReference>
<dbReference type="EC" id="1.14.15.3" evidence="14"/>
<evidence type="ECO:0000256" key="12">
    <source>
        <dbReference type="SAM" id="Phobius"/>
    </source>
</evidence>
<feature type="domain" description="Fatty acid desaturase" evidence="13">
    <location>
        <begin position="101"/>
        <end position="330"/>
    </location>
</feature>
<dbReference type="Proteomes" id="UP000004095">
    <property type="component" value="Unassembled WGS sequence"/>
</dbReference>
<evidence type="ECO:0000256" key="10">
    <source>
        <dbReference type="ARBA" id="ARBA00023033"/>
    </source>
</evidence>
<evidence type="ECO:0000256" key="1">
    <source>
        <dbReference type="ARBA" id="ARBA00004429"/>
    </source>
</evidence>
<keyword evidence="6" id="KW-0479">Metal-binding</keyword>
<comment type="subcellular location">
    <subcellularLocation>
        <location evidence="1">Cell inner membrane</location>
        <topology evidence="1">Multi-pass membrane protein</topology>
    </subcellularLocation>
</comment>
<sequence>MSLLKKLGFLSIFTIPALIVWGYYMGGGWTFSGFVFGYGIIPLLDTIIGKDPENITEDSFDQVISNRYFYAVVYAQVYVHVGIVLFAGYVVSLQTMTALEWTGLLLSVMLFMSSGINIAHELGHKRSKVAQFHSQLTLMLVGYMHFFIEHNKGHHVHVATPKDPATSKKNQTFYAFWVQSVFGGWQSAWDIESRRLQRHGLKTWSRHNAMLWYIALPLIFCTLLTTILSWGSGAVIWAIPAFWVAQSILAFSSLEAVNYVEHYGIVRREIAPGKYERVNPLHSWNSNHRVSNFFLFQLQRHSDHHAHAARPYQVLRHFDESPQLPSGYPVMILMSLVPPLWFGVMNKRLERWKSKAYDAEHIKQVVQATV</sequence>
<feature type="transmembrane region" description="Helical" evidence="12">
    <location>
        <begin position="68"/>
        <end position="89"/>
    </location>
</feature>
<keyword evidence="10 14" id="KW-0503">Monooxygenase</keyword>
<reference evidence="14 15" key="1">
    <citation type="submission" date="2007-01" db="EMBL/GenBank/DDBJ databases">
        <authorList>
            <person name="Haygood M."/>
            <person name="Podell S."/>
            <person name="Anderson C."/>
            <person name="Hopkinson B."/>
            <person name="Roe K."/>
            <person name="Barbeau K."/>
            <person name="Gaasterland T."/>
            <person name="Ferriera S."/>
            <person name="Johnson J."/>
            <person name="Kravitz S."/>
            <person name="Beeson K."/>
            <person name="Sutton G."/>
            <person name="Rogers Y.-H."/>
            <person name="Friedman R."/>
            <person name="Frazier M."/>
            <person name="Venter J.C."/>
        </authorList>
    </citation>
    <scope>NUCLEOTIDE SEQUENCE [LARGE SCALE GENOMIC DNA]</scope>
    <source>
        <strain evidence="14 15">ATCC 23134</strain>
    </source>
</reference>
<dbReference type="GO" id="GO:0046872">
    <property type="term" value="F:metal ion binding"/>
    <property type="evidence" value="ECO:0007669"/>
    <property type="project" value="UniProtKB-KW"/>
</dbReference>
<dbReference type="EMBL" id="AAWS01000011">
    <property type="protein sequence ID" value="EAY29307.1"/>
    <property type="molecule type" value="Genomic_DNA"/>
</dbReference>
<name>A1ZJK4_MICM2</name>
<comment type="caution">
    <text evidence="14">The sequence shown here is derived from an EMBL/GenBank/DDBJ whole genome shotgun (WGS) entry which is preliminary data.</text>
</comment>
<evidence type="ECO:0000256" key="5">
    <source>
        <dbReference type="ARBA" id="ARBA00022692"/>
    </source>
</evidence>
<dbReference type="GO" id="GO:0004497">
    <property type="term" value="F:monooxygenase activity"/>
    <property type="evidence" value="ECO:0007669"/>
    <property type="project" value="UniProtKB-KW"/>
</dbReference>
<evidence type="ECO:0000256" key="7">
    <source>
        <dbReference type="ARBA" id="ARBA00022989"/>
    </source>
</evidence>
<keyword evidence="9" id="KW-0408">Iron</keyword>
<evidence type="ECO:0000256" key="9">
    <source>
        <dbReference type="ARBA" id="ARBA00023004"/>
    </source>
</evidence>
<dbReference type="GO" id="GO:0006629">
    <property type="term" value="P:lipid metabolic process"/>
    <property type="evidence" value="ECO:0007669"/>
    <property type="project" value="InterPro"/>
</dbReference>
<dbReference type="GO" id="GO:0005886">
    <property type="term" value="C:plasma membrane"/>
    <property type="evidence" value="ECO:0007669"/>
    <property type="project" value="UniProtKB-SubCell"/>
</dbReference>
<evidence type="ECO:0000256" key="2">
    <source>
        <dbReference type="ARBA" id="ARBA00010823"/>
    </source>
</evidence>
<keyword evidence="4" id="KW-0997">Cell inner membrane</keyword>
<keyword evidence="8 14" id="KW-0560">Oxidoreductase</keyword>
<evidence type="ECO:0000256" key="8">
    <source>
        <dbReference type="ARBA" id="ARBA00023002"/>
    </source>
</evidence>
<dbReference type="InterPro" id="IPR033885">
    <property type="entry name" value="AlkB/XylM"/>
</dbReference>
<feature type="transmembrane region" description="Helical" evidence="12">
    <location>
        <begin position="210"/>
        <end position="239"/>
    </location>
</feature>
<dbReference type="RefSeq" id="WP_002696275.1">
    <property type="nucleotide sequence ID" value="NZ_AAWS01000011.1"/>
</dbReference>
<dbReference type="eggNOG" id="COG3239">
    <property type="taxonomic scope" value="Bacteria"/>
</dbReference>
<evidence type="ECO:0000256" key="3">
    <source>
        <dbReference type="ARBA" id="ARBA00022475"/>
    </source>
</evidence>
<dbReference type="Pfam" id="PF00487">
    <property type="entry name" value="FA_desaturase"/>
    <property type="match status" value="1"/>
</dbReference>
<protein>
    <submittedName>
        <fullName evidence="14">Alkane 1-monooxygenase</fullName>
        <ecNumber evidence="14">1.14.15.3</ecNumber>
    </submittedName>
</protein>
<evidence type="ECO:0000256" key="11">
    <source>
        <dbReference type="ARBA" id="ARBA00023136"/>
    </source>
</evidence>
<gene>
    <name evidence="14" type="ORF">M23134_01361</name>
</gene>
<evidence type="ECO:0000256" key="6">
    <source>
        <dbReference type="ARBA" id="ARBA00022723"/>
    </source>
</evidence>
<dbReference type="CDD" id="cd03512">
    <property type="entry name" value="Alkane-hydroxylase"/>
    <property type="match status" value="1"/>
</dbReference>
<evidence type="ECO:0000313" key="14">
    <source>
        <dbReference type="EMBL" id="EAY29307.1"/>
    </source>
</evidence>
<evidence type="ECO:0000259" key="13">
    <source>
        <dbReference type="Pfam" id="PF00487"/>
    </source>
</evidence>
<keyword evidence="11 12" id="KW-0472">Membrane</keyword>
<feature type="transmembrane region" description="Helical" evidence="12">
    <location>
        <begin position="132"/>
        <end position="148"/>
    </location>
</feature>
<dbReference type="OrthoDB" id="4759734at2"/>
<accession>A1ZJK4</accession>
<dbReference type="PANTHER" id="PTHR38674">
    <property type="entry name" value="ALKANE 1-MONOOXYGENASE 1"/>
    <property type="match status" value="1"/>
</dbReference>
<feature type="transmembrane region" description="Helical" evidence="12">
    <location>
        <begin position="101"/>
        <end position="120"/>
    </location>
</feature>
<keyword evidence="3" id="KW-1003">Cell membrane</keyword>
<evidence type="ECO:0000256" key="4">
    <source>
        <dbReference type="ARBA" id="ARBA00022519"/>
    </source>
</evidence>
<dbReference type="PANTHER" id="PTHR38674:SF1">
    <property type="entry name" value="ALKANE 1-MONOOXYGENASE 1"/>
    <property type="match status" value="1"/>
</dbReference>
<keyword evidence="7 12" id="KW-1133">Transmembrane helix</keyword>
<evidence type="ECO:0000313" key="15">
    <source>
        <dbReference type="Proteomes" id="UP000004095"/>
    </source>
</evidence>
<dbReference type="AlphaFoldDB" id="A1ZJK4"/>
<proteinExistence type="inferred from homology"/>